<keyword evidence="6 9" id="KW-0472">Membrane</keyword>
<evidence type="ECO:0000256" key="9">
    <source>
        <dbReference type="SAM" id="Phobius"/>
    </source>
</evidence>
<feature type="transmembrane region" description="Helical" evidence="9">
    <location>
        <begin position="119"/>
        <end position="141"/>
    </location>
</feature>
<dbReference type="InterPro" id="IPR003280">
    <property type="entry name" value="2pore_dom_K_chnl"/>
</dbReference>
<sequence>MTMSVSGSLENIADHEDEAEKKWRPTLKGNLIILGLLVVYLLFNLLGAYIFVIIERQPSVSKVNWFTELKDHFVSNEEGWSYIECLYTVFITLTTVGFGDFVPDPSSHGGMYTTLLVTIWVIAGLAWFATIFSLIATIMSARAKSFRRTMTTKKTNIINRVKRKNVNPGKSSLSTKIHTEGNIGDY</sequence>
<keyword evidence="4 9" id="KW-1133">Transmembrane helix</keyword>
<feature type="domain" description="Potassium channel" evidence="10">
    <location>
        <begin position="69"/>
        <end position="139"/>
    </location>
</feature>
<name>F6QGJ9_CIOIN</name>
<dbReference type="SUPFAM" id="SSF81324">
    <property type="entry name" value="Voltage-gated potassium channels"/>
    <property type="match status" value="1"/>
</dbReference>
<dbReference type="AlphaFoldDB" id="F6QGJ9"/>
<dbReference type="Ensembl" id="ENSCINT00000025512.2">
    <property type="protein sequence ID" value="ENSCINP00000025266.2"/>
    <property type="gene ID" value="ENSCING00000010432.3"/>
</dbReference>
<feature type="region of interest" description="Disordered" evidence="8">
    <location>
        <begin position="167"/>
        <end position="186"/>
    </location>
</feature>
<keyword evidence="12" id="KW-1185">Reference proteome</keyword>
<organism evidence="11 12">
    <name type="scientific">Ciona intestinalis</name>
    <name type="common">Transparent sea squirt</name>
    <name type="synonym">Ascidia intestinalis</name>
    <dbReference type="NCBI Taxonomy" id="7719"/>
    <lineage>
        <taxon>Eukaryota</taxon>
        <taxon>Metazoa</taxon>
        <taxon>Chordata</taxon>
        <taxon>Tunicata</taxon>
        <taxon>Ascidiacea</taxon>
        <taxon>Phlebobranchia</taxon>
        <taxon>Cionidae</taxon>
        <taxon>Ciona</taxon>
    </lineage>
</organism>
<dbReference type="PANTHER" id="PTHR11003:SF291">
    <property type="entry name" value="IP11374P"/>
    <property type="match status" value="1"/>
</dbReference>
<dbReference type="GO" id="GO:0016020">
    <property type="term" value="C:membrane"/>
    <property type="evidence" value="ECO:0007669"/>
    <property type="project" value="UniProtKB-SubCell"/>
</dbReference>
<reference evidence="11" key="2">
    <citation type="journal article" date="2008" name="Genome Biol.">
        <title>Improved genome assembly and evidence-based global gene model set for the chordate Ciona intestinalis: new insight into intron and operon populations.</title>
        <authorList>
            <person name="Satou Y."/>
            <person name="Mineta K."/>
            <person name="Ogasawara M."/>
            <person name="Sasakura Y."/>
            <person name="Shoguchi E."/>
            <person name="Ueno K."/>
            <person name="Yamada L."/>
            <person name="Matsumoto J."/>
            <person name="Wasserscheid J."/>
            <person name="Dewar K."/>
            <person name="Wiley G.B."/>
            <person name="Macmil S.L."/>
            <person name="Roe B.A."/>
            <person name="Zeller R.W."/>
            <person name="Hastings K.E."/>
            <person name="Lemaire P."/>
            <person name="Lindquist E."/>
            <person name="Endo T."/>
            <person name="Hotta K."/>
            <person name="Inaba K."/>
        </authorList>
    </citation>
    <scope>NUCLEOTIDE SEQUENCE [LARGE SCALE GENOMIC DNA]</scope>
    <source>
        <strain evidence="11">wild type</strain>
    </source>
</reference>
<reference evidence="12" key="1">
    <citation type="journal article" date="2002" name="Science">
        <title>The draft genome of Ciona intestinalis: insights into chordate and vertebrate origins.</title>
        <authorList>
            <person name="Dehal P."/>
            <person name="Satou Y."/>
            <person name="Campbell R.K."/>
            <person name="Chapman J."/>
            <person name="Degnan B."/>
            <person name="De Tomaso A."/>
            <person name="Davidson B."/>
            <person name="Di Gregorio A."/>
            <person name="Gelpke M."/>
            <person name="Goodstein D.M."/>
            <person name="Harafuji N."/>
            <person name="Hastings K.E."/>
            <person name="Ho I."/>
            <person name="Hotta K."/>
            <person name="Huang W."/>
            <person name="Kawashima T."/>
            <person name="Lemaire P."/>
            <person name="Martinez D."/>
            <person name="Meinertzhagen I.A."/>
            <person name="Necula S."/>
            <person name="Nonaka M."/>
            <person name="Putnam N."/>
            <person name="Rash S."/>
            <person name="Saiga H."/>
            <person name="Satake M."/>
            <person name="Terry A."/>
            <person name="Yamada L."/>
            <person name="Wang H.G."/>
            <person name="Awazu S."/>
            <person name="Azumi K."/>
            <person name="Boore J."/>
            <person name="Branno M."/>
            <person name="Chin-Bow S."/>
            <person name="DeSantis R."/>
            <person name="Doyle S."/>
            <person name="Francino P."/>
            <person name="Keys D.N."/>
            <person name="Haga S."/>
            <person name="Hayashi H."/>
            <person name="Hino K."/>
            <person name="Imai K.S."/>
            <person name="Inaba K."/>
            <person name="Kano S."/>
            <person name="Kobayashi K."/>
            <person name="Kobayashi M."/>
            <person name="Lee B.I."/>
            <person name="Makabe K.W."/>
            <person name="Manohar C."/>
            <person name="Matassi G."/>
            <person name="Medina M."/>
            <person name="Mochizuki Y."/>
            <person name="Mount S."/>
            <person name="Morishita T."/>
            <person name="Miura S."/>
            <person name="Nakayama A."/>
            <person name="Nishizaka S."/>
            <person name="Nomoto H."/>
            <person name="Ohta F."/>
            <person name="Oishi K."/>
            <person name="Rigoutsos I."/>
            <person name="Sano M."/>
            <person name="Sasaki A."/>
            <person name="Sasakura Y."/>
            <person name="Shoguchi E."/>
            <person name="Shin-i T."/>
            <person name="Spagnuolo A."/>
            <person name="Stainier D."/>
            <person name="Suzuki M.M."/>
            <person name="Tassy O."/>
            <person name="Takatori N."/>
            <person name="Tokuoka M."/>
            <person name="Yagi K."/>
            <person name="Yoshizaki F."/>
            <person name="Wada S."/>
            <person name="Zhang C."/>
            <person name="Hyatt P.D."/>
            <person name="Larimer F."/>
            <person name="Detter C."/>
            <person name="Doggett N."/>
            <person name="Glavina T."/>
            <person name="Hawkins T."/>
            <person name="Richardson P."/>
            <person name="Lucas S."/>
            <person name="Kohara Y."/>
            <person name="Levine M."/>
            <person name="Satoh N."/>
            <person name="Rokhsar D.S."/>
        </authorList>
    </citation>
    <scope>NUCLEOTIDE SEQUENCE [LARGE SCALE GENOMIC DNA]</scope>
</reference>
<evidence type="ECO:0000256" key="7">
    <source>
        <dbReference type="ARBA" id="ARBA00023303"/>
    </source>
</evidence>
<dbReference type="Gene3D" id="1.10.287.70">
    <property type="match status" value="1"/>
</dbReference>
<evidence type="ECO:0000259" key="10">
    <source>
        <dbReference type="Pfam" id="PF07885"/>
    </source>
</evidence>
<evidence type="ECO:0000256" key="4">
    <source>
        <dbReference type="ARBA" id="ARBA00022989"/>
    </source>
</evidence>
<dbReference type="InterPro" id="IPR013099">
    <property type="entry name" value="K_chnl_dom"/>
</dbReference>
<keyword evidence="7" id="KW-0407">Ion channel</keyword>
<reference evidence="11" key="4">
    <citation type="submission" date="2025-09" db="UniProtKB">
        <authorList>
            <consortium name="Ensembl"/>
        </authorList>
    </citation>
    <scope>IDENTIFICATION</scope>
</reference>
<dbReference type="GO" id="GO:0005267">
    <property type="term" value="F:potassium channel activity"/>
    <property type="evidence" value="ECO:0007669"/>
    <property type="project" value="InterPro"/>
</dbReference>
<evidence type="ECO:0000313" key="11">
    <source>
        <dbReference type="Ensembl" id="ENSCINP00000025266.2"/>
    </source>
</evidence>
<evidence type="ECO:0000256" key="1">
    <source>
        <dbReference type="ARBA" id="ARBA00004141"/>
    </source>
</evidence>
<evidence type="ECO:0000256" key="3">
    <source>
        <dbReference type="ARBA" id="ARBA00022692"/>
    </source>
</evidence>
<feature type="transmembrane region" description="Helical" evidence="9">
    <location>
        <begin position="79"/>
        <end position="99"/>
    </location>
</feature>
<dbReference type="STRING" id="7719.ENSCINP00000025266"/>
<keyword evidence="5" id="KW-0406">Ion transport</keyword>
<keyword evidence="3 9" id="KW-0812">Transmembrane</keyword>
<protein>
    <recommendedName>
        <fullName evidence="10">Potassium channel domain-containing protein</fullName>
    </recommendedName>
</protein>
<dbReference type="HOGENOM" id="CLU_1453910_0_0_1"/>
<evidence type="ECO:0000256" key="6">
    <source>
        <dbReference type="ARBA" id="ARBA00023136"/>
    </source>
</evidence>
<comment type="subcellular location">
    <subcellularLocation>
        <location evidence="1">Membrane</location>
        <topology evidence="1">Multi-pass membrane protein</topology>
    </subcellularLocation>
</comment>
<dbReference type="Proteomes" id="UP000008144">
    <property type="component" value="Chromosome 1"/>
</dbReference>
<dbReference type="Pfam" id="PF07885">
    <property type="entry name" value="Ion_trans_2"/>
    <property type="match status" value="1"/>
</dbReference>
<feature type="transmembrane region" description="Helical" evidence="9">
    <location>
        <begin position="31"/>
        <end position="54"/>
    </location>
</feature>
<dbReference type="EMBL" id="EAAA01000018">
    <property type="status" value="NOT_ANNOTATED_CDS"/>
    <property type="molecule type" value="Genomic_DNA"/>
</dbReference>
<evidence type="ECO:0000313" key="12">
    <source>
        <dbReference type="Proteomes" id="UP000008144"/>
    </source>
</evidence>
<evidence type="ECO:0000256" key="2">
    <source>
        <dbReference type="ARBA" id="ARBA00022448"/>
    </source>
</evidence>
<reference evidence="11" key="3">
    <citation type="submission" date="2025-08" db="UniProtKB">
        <authorList>
            <consortium name="Ensembl"/>
        </authorList>
    </citation>
    <scope>IDENTIFICATION</scope>
</reference>
<dbReference type="PANTHER" id="PTHR11003">
    <property type="entry name" value="POTASSIUM CHANNEL, SUBFAMILY K"/>
    <property type="match status" value="1"/>
</dbReference>
<evidence type="ECO:0000256" key="5">
    <source>
        <dbReference type="ARBA" id="ARBA00023065"/>
    </source>
</evidence>
<accession>F6QGJ9</accession>
<evidence type="ECO:0000256" key="8">
    <source>
        <dbReference type="SAM" id="MobiDB-lite"/>
    </source>
</evidence>
<dbReference type="InParanoid" id="F6QGJ9"/>
<proteinExistence type="predicted"/>
<keyword evidence="2" id="KW-0813">Transport</keyword>